<dbReference type="Proteomes" id="UP000492821">
    <property type="component" value="Unassembled WGS sequence"/>
</dbReference>
<dbReference type="InterPro" id="IPR001611">
    <property type="entry name" value="Leu-rich_rpt"/>
</dbReference>
<name>A0A7E4VIX1_PANRE</name>
<dbReference type="Gene3D" id="3.80.10.10">
    <property type="entry name" value="Ribonuclease Inhibitor"/>
    <property type="match status" value="1"/>
</dbReference>
<evidence type="ECO:0000256" key="3">
    <source>
        <dbReference type="SAM" id="MobiDB-lite"/>
    </source>
</evidence>
<protein>
    <submittedName>
        <fullName evidence="5">Leucine-rich repeat-containing protein 57</fullName>
    </submittedName>
</protein>
<keyword evidence="4" id="KW-1185">Reference proteome</keyword>
<reference evidence="4" key="1">
    <citation type="journal article" date="2013" name="Genetics">
        <title>The draft genome and transcriptome of Panagrellus redivivus are shaped by the harsh demands of a free-living lifestyle.</title>
        <authorList>
            <person name="Srinivasan J."/>
            <person name="Dillman A.R."/>
            <person name="Macchietto M.G."/>
            <person name="Heikkinen L."/>
            <person name="Lakso M."/>
            <person name="Fracchia K.M."/>
            <person name="Antoshechkin I."/>
            <person name="Mortazavi A."/>
            <person name="Wong G."/>
            <person name="Sternberg P.W."/>
        </authorList>
    </citation>
    <scope>NUCLEOTIDE SEQUENCE [LARGE SCALE GENOMIC DNA]</scope>
    <source>
        <strain evidence="4">MT8872</strain>
    </source>
</reference>
<proteinExistence type="predicted"/>
<dbReference type="InterPro" id="IPR050216">
    <property type="entry name" value="LRR_domain-containing"/>
</dbReference>
<dbReference type="PANTHER" id="PTHR48051:SF1">
    <property type="entry name" value="RAS SUPPRESSOR PROTEIN 1"/>
    <property type="match status" value="1"/>
</dbReference>
<accession>A0A7E4VIX1</accession>
<evidence type="ECO:0000313" key="4">
    <source>
        <dbReference type="Proteomes" id="UP000492821"/>
    </source>
</evidence>
<reference evidence="5" key="2">
    <citation type="submission" date="2020-10" db="UniProtKB">
        <authorList>
            <consortium name="WormBaseParasite"/>
        </authorList>
    </citation>
    <scope>IDENTIFICATION</scope>
</reference>
<organism evidence="4 5">
    <name type="scientific">Panagrellus redivivus</name>
    <name type="common">Microworm</name>
    <dbReference type="NCBI Taxonomy" id="6233"/>
    <lineage>
        <taxon>Eukaryota</taxon>
        <taxon>Metazoa</taxon>
        <taxon>Ecdysozoa</taxon>
        <taxon>Nematoda</taxon>
        <taxon>Chromadorea</taxon>
        <taxon>Rhabditida</taxon>
        <taxon>Tylenchina</taxon>
        <taxon>Panagrolaimomorpha</taxon>
        <taxon>Panagrolaimoidea</taxon>
        <taxon>Panagrolaimidae</taxon>
        <taxon>Panagrellus</taxon>
    </lineage>
</organism>
<evidence type="ECO:0000256" key="2">
    <source>
        <dbReference type="ARBA" id="ARBA00022737"/>
    </source>
</evidence>
<dbReference type="InterPro" id="IPR032675">
    <property type="entry name" value="LRR_dom_sf"/>
</dbReference>
<dbReference type="PANTHER" id="PTHR48051">
    <property type="match status" value="1"/>
</dbReference>
<dbReference type="PROSITE" id="PS51450">
    <property type="entry name" value="LRR"/>
    <property type="match status" value="1"/>
</dbReference>
<evidence type="ECO:0000256" key="1">
    <source>
        <dbReference type="ARBA" id="ARBA00022614"/>
    </source>
</evidence>
<dbReference type="Pfam" id="PF13855">
    <property type="entry name" value="LRR_8"/>
    <property type="match status" value="2"/>
</dbReference>
<dbReference type="GO" id="GO:0005737">
    <property type="term" value="C:cytoplasm"/>
    <property type="evidence" value="ECO:0007669"/>
    <property type="project" value="TreeGrafter"/>
</dbReference>
<feature type="compositionally biased region" description="Low complexity" evidence="3">
    <location>
        <begin position="11"/>
        <end position="23"/>
    </location>
</feature>
<evidence type="ECO:0000313" key="5">
    <source>
        <dbReference type="WBParaSite" id="Pan_g21478.t1"/>
    </source>
</evidence>
<sequence length="262" mass="28681">MGNEGSKSSKKGASGVLSSLKSGPSTSVVQRHLETAQKTRVLTLKSANIKTIPPVIVELAPILRSLDLSLNRISVLPPFFGDFAVLKQLHLTGNLLETLPDEIGNLKKLETLVLTDNNITSIPDTIVGCLSLATVKINNNKLTEFPVGFCLLPRLESIDASGNAIVALPDEIGQINASELNFNNNKLIHLNPAIANAKNLRALKVENNELPKQAFTKELLEDSNVNLIAFANNHFQQKDFQDLPGYEAYEQRYTAVRRKGVY</sequence>
<dbReference type="InterPro" id="IPR003591">
    <property type="entry name" value="Leu-rich_rpt_typical-subtyp"/>
</dbReference>
<keyword evidence="1" id="KW-0433">Leucine-rich repeat</keyword>
<dbReference type="SMART" id="SM00369">
    <property type="entry name" value="LRR_TYP"/>
    <property type="match status" value="4"/>
</dbReference>
<dbReference type="WBParaSite" id="Pan_g21478.t1">
    <property type="protein sequence ID" value="Pan_g21478.t1"/>
    <property type="gene ID" value="Pan_g21478"/>
</dbReference>
<dbReference type="AlphaFoldDB" id="A0A7E4VIX1"/>
<feature type="region of interest" description="Disordered" evidence="3">
    <location>
        <begin position="1"/>
        <end position="29"/>
    </location>
</feature>
<keyword evidence="2" id="KW-0677">Repeat</keyword>
<dbReference type="SUPFAM" id="SSF52058">
    <property type="entry name" value="L domain-like"/>
    <property type="match status" value="1"/>
</dbReference>